<proteinExistence type="predicted"/>
<evidence type="ECO:0000313" key="1">
    <source>
        <dbReference type="EMBL" id="GAG59056.1"/>
    </source>
</evidence>
<name>X1AG75_9ZZZZ</name>
<dbReference type="AlphaFoldDB" id="X1AG75"/>
<organism evidence="1">
    <name type="scientific">marine sediment metagenome</name>
    <dbReference type="NCBI Taxonomy" id="412755"/>
    <lineage>
        <taxon>unclassified sequences</taxon>
        <taxon>metagenomes</taxon>
        <taxon>ecological metagenomes</taxon>
    </lineage>
</organism>
<reference evidence="1" key="1">
    <citation type="journal article" date="2014" name="Front. Microbiol.">
        <title>High frequency of phylogenetically diverse reductive dehalogenase-homologous genes in deep subseafloor sedimentary metagenomes.</title>
        <authorList>
            <person name="Kawai M."/>
            <person name="Futagami T."/>
            <person name="Toyoda A."/>
            <person name="Takaki Y."/>
            <person name="Nishi S."/>
            <person name="Hori S."/>
            <person name="Arai W."/>
            <person name="Tsubouchi T."/>
            <person name="Morono Y."/>
            <person name="Uchiyama I."/>
            <person name="Ito T."/>
            <person name="Fujiyama A."/>
            <person name="Inagaki F."/>
            <person name="Takami H."/>
        </authorList>
    </citation>
    <scope>NUCLEOTIDE SEQUENCE</scope>
    <source>
        <strain evidence="1">Expedition CK06-06</strain>
    </source>
</reference>
<dbReference type="EMBL" id="BART01004953">
    <property type="protein sequence ID" value="GAG59056.1"/>
    <property type="molecule type" value="Genomic_DNA"/>
</dbReference>
<comment type="caution">
    <text evidence="1">The sequence shown here is derived from an EMBL/GenBank/DDBJ whole genome shotgun (WGS) entry which is preliminary data.</text>
</comment>
<gene>
    <name evidence="1" type="ORF">S01H4_11934</name>
</gene>
<accession>X1AG75</accession>
<protein>
    <submittedName>
        <fullName evidence="1">Uncharacterized protein</fullName>
    </submittedName>
</protein>
<sequence length="163" mass="18582">MSPKSSKRIVIQVIHCSRNPEKAKNNPGFQAIGYKEYNTENKKGRVGFIVSGVRVIAFQQMVNIGIRMRIKWIPNGFEIREEIHPLDGVVVDLQRRNNIIFVGDDNSAVIMQGEPIIAENEFVGQILSVKWQEEELSISPLQKQSSFHCTLNSKNNRIDCFVK</sequence>